<protein>
    <recommendedName>
        <fullName evidence="7">GATA-type domain-containing protein</fullName>
    </recommendedName>
</protein>
<keyword evidence="2" id="KW-0479">Metal-binding</keyword>
<dbReference type="PROSITE" id="PS50114">
    <property type="entry name" value="GATA_ZN_FINGER_2"/>
    <property type="match status" value="1"/>
</dbReference>
<keyword evidence="4" id="KW-0862">Zinc</keyword>
<proteinExistence type="inferred from homology"/>
<evidence type="ECO:0000256" key="6">
    <source>
        <dbReference type="PROSITE-ProRule" id="PRU00094"/>
    </source>
</evidence>
<organism evidence="8">
    <name type="scientific">Nymphaea colorata</name>
    <name type="common">pocket water lily</name>
    <dbReference type="NCBI Taxonomy" id="210225"/>
    <lineage>
        <taxon>Eukaryota</taxon>
        <taxon>Viridiplantae</taxon>
        <taxon>Streptophyta</taxon>
        <taxon>Embryophyta</taxon>
        <taxon>Tracheophyta</taxon>
        <taxon>Spermatophyta</taxon>
        <taxon>Magnoliopsida</taxon>
        <taxon>Nymphaeales</taxon>
        <taxon>Nymphaeaceae</taxon>
        <taxon>Nymphaea</taxon>
    </lineage>
</organism>
<evidence type="ECO:0000256" key="5">
    <source>
        <dbReference type="ARBA" id="ARBA00023159"/>
    </source>
</evidence>
<dbReference type="GO" id="GO:0008270">
    <property type="term" value="F:zinc ion binding"/>
    <property type="evidence" value="ECO:0007669"/>
    <property type="project" value="UniProtKB-KW"/>
</dbReference>
<dbReference type="PANTHER" id="PTHR45658">
    <property type="entry name" value="GATA TRANSCRIPTION FACTOR"/>
    <property type="match status" value="1"/>
</dbReference>
<dbReference type="SMART" id="SM00401">
    <property type="entry name" value="ZnF_GATA"/>
    <property type="match status" value="1"/>
</dbReference>
<dbReference type="Gene3D" id="3.30.50.10">
    <property type="entry name" value="Erythroid Transcription Factor GATA-1, subunit A"/>
    <property type="match status" value="1"/>
</dbReference>
<dbReference type="FunFam" id="3.30.50.10:FF:000018">
    <property type="entry name" value="GATA transcription factor"/>
    <property type="match status" value="1"/>
</dbReference>
<evidence type="ECO:0000313" key="8">
    <source>
        <dbReference type="EMBL" id="VVV33820.1"/>
    </source>
</evidence>
<dbReference type="PANTHER" id="PTHR45658:SF18">
    <property type="entry name" value="PROTEIN GAT2"/>
    <property type="match status" value="1"/>
</dbReference>
<gene>
    <name evidence="8" type="ORF">NYM_LOCUS2578</name>
</gene>
<dbReference type="InterPro" id="IPR000679">
    <property type="entry name" value="Znf_GATA"/>
</dbReference>
<dbReference type="PROSITE" id="PS00344">
    <property type="entry name" value="GATA_ZN_FINGER_1"/>
    <property type="match status" value="1"/>
</dbReference>
<dbReference type="GO" id="GO:0030154">
    <property type="term" value="P:cell differentiation"/>
    <property type="evidence" value="ECO:0007669"/>
    <property type="project" value="TreeGrafter"/>
</dbReference>
<feature type="domain" description="GATA-type" evidence="7">
    <location>
        <begin position="93"/>
        <end position="129"/>
    </location>
</feature>
<evidence type="ECO:0000256" key="3">
    <source>
        <dbReference type="ARBA" id="ARBA00022771"/>
    </source>
</evidence>
<dbReference type="SUPFAM" id="SSF57716">
    <property type="entry name" value="Glucocorticoid receptor-like (DNA-binding domain)"/>
    <property type="match status" value="1"/>
</dbReference>
<keyword evidence="5" id="KW-0010">Activator</keyword>
<accession>A0A5K0UYM6</accession>
<dbReference type="EMBL" id="LR721774">
    <property type="protein sequence ID" value="VVV33820.1"/>
    <property type="molecule type" value="Genomic_DNA"/>
</dbReference>
<evidence type="ECO:0000256" key="2">
    <source>
        <dbReference type="ARBA" id="ARBA00022723"/>
    </source>
</evidence>
<comment type="similarity">
    <text evidence="1">Belongs to the type IV zinc-finger family. Class A subfamily.</text>
</comment>
<dbReference type="GO" id="GO:0006355">
    <property type="term" value="P:regulation of DNA-templated transcription"/>
    <property type="evidence" value="ECO:0007669"/>
    <property type="project" value="InterPro"/>
</dbReference>
<dbReference type="InterPro" id="IPR013088">
    <property type="entry name" value="Znf_NHR/GATA"/>
</dbReference>
<evidence type="ECO:0000256" key="4">
    <source>
        <dbReference type="ARBA" id="ARBA00022833"/>
    </source>
</evidence>
<name>A0A5K0UYM6_9MAGN</name>
<reference evidence="8" key="1">
    <citation type="submission" date="2019-09" db="EMBL/GenBank/DDBJ databases">
        <authorList>
            <person name="Zhang L."/>
        </authorList>
    </citation>
    <scope>NUCLEOTIDE SEQUENCE</scope>
</reference>
<evidence type="ECO:0000256" key="1">
    <source>
        <dbReference type="ARBA" id="ARBA00005694"/>
    </source>
</evidence>
<keyword evidence="3 6" id="KW-0863">Zinc-finger</keyword>
<evidence type="ECO:0000259" key="7">
    <source>
        <dbReference type="PROSITE" id="PS50114"/>
    </source>
</evidence>
<dbReference type="AlphaFoldDB" id="A0A5K0UYM6"/>
<dbReference type="CDD" id="cd00202">
    <property type="entry name" value="ZnF_GATA"/>
    <property type="match status" value="1"/>
</dbReference>
<dbReference type="GO" id="GO:0043565">
    <property type="term" value="F:sequence-specific DNA binding"/>
    <property type="evidence" value="ECO:0007669"/>
    <property type="project" value="InterPro"/>
</dbReference>
<sequence length="167" mass="18578">MDSLTELGWDLHKDSQLQWGTPGATEHVPRSTFVHNFQAPVKARSKGLQTGRRVWSLNVSFGNSWQVVSDDRDKPAIGKENLESSFPAAAAQQGGARRCSHCLSEKTPQWRMGPLGPKTLCNACGVRYKSGRLLPEYRPAASPTFVSTVHSNSHRKVMEMRRKKGSF</sequence>
<dbReference type="GO" id="GO:0005634">
    <property type="term" value="C:nucleus"/>
    <property type="evidence" value="ECO:0007669"/>
    <property type="project" value="TreeGrafter"/>
</dbReference>
<dbReference type="InterPro" id="IPR051140">
    <property type="entry name" value="GATA_TF"/>
</dbReference>
<dbReference type="Pfam" id="PF00320">
    <property type="entry name" value="GATA"/>
    <property type="match status" value="1"/>
</dbReference>